<dbReference type="InterPro" id="IPR023271">
    <property type="entry name" value="Aquaporin-like"/>
</dbReference>
<feature type="region of interest" description="Disordered" evidence="8">
    <location>
        <begin position="12"/>
        <end position="35"/>
    </location>
</feature>
<feature type="compositionally biased region" description="Low complexity" evidence="8">
    <location>
        <begin position="13"/>
        <end position="27"/>
    </location>
</feature>
<dbReference type="WBParaSite" id="L893_g10954.t1">
    <property type="protein sequence ID" value="L893_g10954.t1"/>
    <property type="gene ID" value="L893_g10954"/>
</dbReference>
<dbReference type="InterPro" id="IPR034294">
    <property type="entry name" value="Aquaporin_transptr"/>
</dbReference>
<evidence type="ECO:0000256" key="2">
    <source>
        <dbReference type="ARBA" id="ARBA00006175"/>
    </source>
</evidence>
<sequence length="312" mass="33801">MQAHVARLRFGSKRLSSDSPTSSRDSPVNGEEAAGASVDGFGRSVLALDPKSSNVVEFIHIPFVEFLASLLFTFLSNLLGVANETPLLSISIFEGLLIYMLSIIFGSRSGAHMNPALTLSCFMMGQCRLILGIAMVFMQCFGAFFGALLTRAVLSASSFTDVLHIARILRNERKGSLTDDLLFLESSSAEVGKIADNSHLDQRQDFFLESVLTSIYIVAYIVPMSSSTDGFATASSTAIAKAATTFIGYRTLGQSTNIARTLANNVMISIFALDDSNWALFYLFLLASVLASFASVLVARLITIMDHPRRCD</sequence>
<organism evidence="10 11">
    <name type="scientific">Steinernema glaseri</name>
    <dbReference type="NCBI Taxonomy" id="37863"/>
    <lineage>
        <taxon>Eukaryota</taxon>
        <taxon>Metazoa</taxon>
        <taxon>Ecdysozoa</taxon>
        <taxon>Nematoda</taxon>
        <taxon>Chromadorea</taxon>
        <taxon>Rhabditida</taxon>
        <taxon>Tylenchina</taxon>
        <taxon>Panagrolaimomorpha</taxon>
        <taxon>Strongyloidoidea</taxon>
        <taxon>Steinernematidae</taxon>
        <taxon>Steinernema</taxon>
    </lineage>
</organism>
<protein>
    <submittedName>
        <fullName evidence="11">Aquaporin</fullName>
    </submittedName>
</protein>
<feature type="transmembrane region" description="Helical" evidence="9">
    <location>
        <begin position="206"/>
        <end position="223"/>
    </location>
</feature>
<dbReference type="PANTHER" id="PTHR19139">
    <property type="entry name" value="AQUAPORIN TRANSPORTER"/>
    <property type="match status" value="1"/>
</dbReference>
<reference evidence="11" key="1">
    <citation type="submission" date="2016-11" db="UniProtKB">
        <authorList>
            <consortium name="WormBaseParasite"/>
        </authorList>
    </citation>
    <scope>IDENTIFICATION</scope>
</reference>
<keyword evidence="4 7" id="KW-0812">Transmembrane</keyword>
<dbReference type="Pfam" id="PF00230">
    <property type="entry name" value="MIP"/>
    <property type="match status" value="1"/>
</dbReference>
<dbReference type="Proteomes" id="UP000095287">
    <property type="component" value="Unplaced"/>
</dbReference>
<comment type="similarity">
    <text evidence="2 7">Belongs to the MIP/aquaporin (TC 1.A.8) family.</text>
</comment>
<evidence type="ECO:0000256" key="7">
    <source>
        <dbReference type="RuleBase" id="RU000477"/>
    </source>
</evidence>
<evidence type="ECO:0000256" key="4">
    <source>
        <dbReference type="ARBA" id="ARBA00022692"/>
    </source>
</evidence>
<keyword evidence="5 9" id="KW-1133">Transmembrane helix</keyword>
<dbReference type="InterPro" id="IPR000425">
    <property type="entry name" value="MIP"/>
</dbReference>
<proteinExistence type="inferred from homology"/>
<evidence type="ECO:0000256" key="5">
    <source>
        <dbReference type="ARBA" id="ARBA00022989"/>
    </source>
</evidence>
<evidence type="ECO:0000256" key="3">
    <source>
        <dbReference type="ARBA" id="ARBA00022448"/>
    </source>
</evidence>
<dbReference type="GO" id="GO:0005886">
    <property type="term" value="C:plasma membrane"/>
    <property type="evidence" value="ECO:0007669"/>
    <property type="project" value="TreeGrafter"/>
</dbReference>
<name>A0A1I7XZ52_9BILA</name>
<keyword evidence="3 7" id="KW-0813">Transport</keyword>
<keyword evidence="10" id="KW-1185">Reference proteome</keyword>
<dbReference type="PROSITE" id="PS00221">
    <property type="entry name" value="MIP"/>
    <property type="match status" value="1"/>
</dbReference>
<dbReference type="Gene3D" id="1.20.1080.10">
    <property type="entry name" value="Glycerol uptake facilitator protein"/>
    <property type="match status" value="1"/>
</dbReference>
<dbReference type="AlphaFoldDB" id="A0A1I7XZ52"/>
<evidence type="ECO:0000256" key="6">
    <source>
        <dbReference type="ARBA" id="ARBA00023136"/>
    </source>
</evidence>
<evidence type="ECO:0000256" key="8">
    <source>
        <dbReference type="SAM" id="MobiDB-lite"/>
    </source>
</evidence>
<evidence type="ECO:0000313" key="11">
    <source>
        <dbReference type="WBParaSite" id="L893_g10954.t1"/>
    </source>
</evidence>
<dbReference type="InterPro" id="IPR022357">
    <property type="entry name" value="MIP_CS"/>
</dbReference>
<dbReference type="GO" id="GO:0015250">
    <property type="term" value="F:water channel activity"/>
    <property type="evidence" value="ECO:0007669"/>
    <property type="project" value="TreeGrafter"/>
</dbReference>
<dbReference type="PANTHER" id="PTHR19139:SF284">
    <property type="entry name" value="AQUAPORIN"/>
    <property type="match status" value="1"/>
</dbReference>
<dbReference type="PRINTS" id="PR00783">
    <property type="entry name" value="MINTRINSICP"/>
</dbReference>
<feature type="transmembrane region" description="Helical" evidence="9">
    <location>
        <begin position="87"/>
        <end position="105"/>
    </location>
</feature>
<keyword evidence="6 9" id="KW-0472">Membrane</keyword>
<feature type="transmembrane region" description="Helical" evidence="9">
    <location>
        <begin position="279"/>
        <end position="302"/>
    </location>
</feature>
<feature type="transmembrane region" description="Helical" evidence="9">
    <location>
        <begin position="58"/>
        <end position="81"/>
    </location>
</feature>
<accession>A0A1I7XZ52</accession>
<dbReference type="SUPFAM" id="SSF81338">
    <property type="entry name" value="Aquaporin-like"/>
    <property type="match status" value="1"/>
</dbReference>
<comment type="subcellular location">
    <subcellularLocation>
        <location evidence="1">Membrane</location>
        <topology evidence="1">Multi-pass membrane protein</topology>
    </subcellularLocation>
</comment>
<evidence type="ECO:0000256" key="9">
    <source>
        <dbReference type="SAM" id="Phobius"/>
    </source>
</evidence>
<evidence type="ECO:0000256" key="1">
    <source>
        <dbReference type="ARBA" id="ARBA00004141"/>
    </source>
</evidence>
<evidence type="ECO:0000313" key="10">
    <source>
        <dbReference type="Proteomes" id="UP000095287"/>
    </source>
</evidence>